<dbReference type="GO" id="GO:0051959">
    <property type="term" value="F:dynein light intermediate chain binding"/>
    <property type="evidence" value="ECO:0007669"/>
    <property type="project" value="InterPro"/>
</dbReference>
<dbReference type="GO" id="GO:0045505">
    <property type="term" value="F:dynein intermediate chain binding"/>
    <property type="evidence" value="ECO:0007669"/>
    <property type="project" value="InterPro"/>
</dbReference>
<proteinExistence type="predicted"/>
<accession>A0AAV1GGK5</accession>
<evidence type="ECO:0000313" key="2">
    <source>
        <dbReference type="EMBL" id="CAJ1073191.1"/>
    </source>
</evidence>
<reference evidence="2" key="1">
    <citation type="submission" date="2023-08" db="EMBL/GenBank/DDBJ databases">
        <authorList>
            <person name="Alioto T."/>
            <person name="Alioto T."/>
            <person name="Gomez Garrido J."/>
        </authorList>
    </citation>
    <scope>NUCLEOTIDE SEQUENCE</scope>
</reference>
<evidence type="ECO:0000313" key="3">
    <source>
        <dbReference type="Proteomes" id="UP001178508"/>
    </source>
</evidence>
<dbReference type="GO" id="GO:0005858">
    <property type="term" value="C:axonemal dynein complex"/>
    <property type="evidence" value="ECO:0007669"/>
    <property type="project" value="TreeGrafter"/>
</dbReference>
<dbReference type="PANTHER" id="PTHR46532:SF11">
    <property type="entry name" value="DYNEIN AXONEMAL HEAVY CHAIN 12"/>
    <property type="match status" value="1"/>
</dbReference>
<dbReference type="GO" id="GO:0007018">
    <property type="term" value="P:microtubule-based movement"/>
    <property type="evidence" value="ECO:0007669"/>
    <property type="project" value="InterPro"/>
</dbReference>
<gene>
    <name evidence="2" type="ORF">XNOV1_A015776</name>
</gene>
<dbReference type="PANTHER" id="PTHR46532">
    <property type="entry name" value="MALE FERTILITY FACTOR KL5"/>
    <property type="match status" value="1"/>
</dbReference>
<organism evidence="2 3">
    <name type="scientific">Xyrichtys novacula</name>
    <name type="common">Pearly razorfish</name>
    <name type="synonym">Hemipteronotus novacula</name>
    <dbReference type="NCBI Taxonomy" id="13765"/>
    <lineage>
        <taxon>Eukaryota</taxon>
        <taxon>Metazoa</taxon>
        <taxon>Chordata</taxon>
        <taxon>Craniata</taxon>
        <taxon>Vertebrata</taxon>
        <taxon>Euteleostomi</taxon>
        <taxon>Actinopterygii</taxon>
        <taxon>Neopterygii</taxon>
        <taxon>Teleostei</taxon>
        <taxon>Neoteleostei</taxon>
        <taxon>Acanthomorphata</taxon>
        <taxon>Eupercaria</taxon>
        <taxon>Labriformes</taxon>
        <taxon>Labridae</taxon>
        <taxon>Xyrichtys</taxon>
    </lineage>
</organism>
<sequence length="598" mass="68958">MEEKDERVDLIQRFTVNSLRLDPDSWRDFVLEEENQVVFTGFFKSKDFKTMFINRDSEGRLKVSFQFPENVQTKVICVSKTVREALSEENIRDSLTVQEIHGEDAMTVTASVCQQVTCPLLGSLAEQQPISWAAGEGDESQTIMERQKTATQVMRAQIEGRIFLPHPAALQDASYYDNCVGGELSPACDTTIVEWAEFVSEFLKENSSEVVLKGLKPFPSEEFNFWMKRRNNLRFLQEQLQSSRAQQVAAVVQQVDSVLWFTLQDIYRDVEESLREAEEVSQALRPLQETLEQVEQVEYQQLDLIVEAVIERVHQVQIQSQFYRNPDTLLVLLTQICNLFIQRSRDFLRREEVMRGLVSNPGQVLDVRQVIQTLQTLRKAFTEIQNQEQDGVTLSSDSHPADFMDLENVLIHLHKIKEVVFVTLQLSPLDQVVLSGANGSMFTVQVQDLYQDFLHHLKVLSESHCDPTDPEDQNLQIHVDQFLVQVSDQATRLVSLLSRGLEDCCESSSVVQLVQMFWFLLDRPLIRDLLPSLLVRVEVLVLEELDQIEQLFQSQRGDPEVFRGSRSRSSTVAQICWTHQLERRTEEVLKNYRTIQNL</sequence>
<keyword evidence="3" id="KW-1185">Reference proteome</keyword>
<evidence type="ECO:0000259" key="1">
    <source>
        <dbReference type="Pfam" id="PF08385"/>
    </source>
</evidence>
<dbReference type="Pfam" id="PF08385">
    <property type="entry name" value="DHC_N1"/>
    <property type="match status" value="1"/>
</dbReference>
<name>A0AAV1GGK5_XYRNO</name>
<dbReference type="Proteomes" id="UP001178508">
    <property type="component" value="Chromosome 14"/>
</dbReference>
<feature type="domain" description="Dynein heavy chain tail" evidence="1">
    <location>
        <begin position="189"/>
        <end position="593"/>
    </location>
</feature>
<dbReference type="InterPro" id="IPR026983">
    <property type="entry name" value="DHC"/>
</dbReference>
<dbReference type="EMBL" id="OY660877">
    <property type="protein sequence ID" value="CAJ1073191.1"/>
    <property type="molecule type" value="Genomic_DNA"/>
</dbReference>
<dbReference type="AlphaFoldDB" id="A0AAV1GGK5"/>
<dbReference type="InterPro" id="IPR013594">
    <property type="entry name" value="Dynein_heavy_tail"/>
</dbReference>
<protein>
    <submittedName>
        <fullName evidence="2">Dynein axonemal heavy chain 17-like</fullName>
    </submittedName>
</protein>